<sequence length="239" mass="24852">MSREMHMTRRWGVPLLGLVCVALAATAKPAPGGPPSVSVRYTFDGWFTGSVPDAAGRHPLRTRGVVGFTERGGGWAARFPDRCDGAGCPRAILESGPAPELNPGTRALRYGASVLMTAADAGDGANVVQKGFSTGGVTQLKLQVDGRAGQPSCVVASTTTIYRVIAPVTVTDGRWHALACTRAGSTLSIFVDAVPRGSVHVPPGVSIVNSEPLRIGGKNVSVDNDQYAGLLDDVFLSID</sequence>
<organism evidence="2 3">
    <name type="scientific">Phytohabitans rumicis</name>
    <dbReference type="NCBI Taxonomy" id="1076125"/>
    <lineage>
        <taxon>Bacteria</taxon>
        <taxon>Bacillati</taxon>
        <taxon>Actinomycetota</taxon>
        <taxon>Actinomycetes</taxon>
        <taxon>Micromonosporales</taxon>
        <taxon>Micromonosporaceae</taxon>
    </lineage>
</organism>
<feature type="signal peptide" evidence="1">
    <location>
        <begin position="1"/>
        <end position="24"/>
    </location>
</feature>
<dbReference type="RefSeq" id="WP_173077827.1">
    <property type="nucleotide sequence ID" value="NZ_BAABJB010000003.1"/>
</dbReference>
<dbReference type="EMBL" id="BLPG01000001">
    <property type="protein sequence ID" value="GFJ90504.1"/>
    <property type="molecule type" value="Genomic_DNA"/>
</dbReference>
<keyword evidence="1" id="KW-0732">Signal</keyword>
<evidence type="ECO:0008006" key="4">
    <source>
        <dbReference type="Google" id="ProtNLM"/>
    </source>
</evidence>
<name>A0A6V8L2X4_9ACTN</name>
<protein>
    <recommendedName>
        <fullName evidence="4">Laminin G domain-containing protein</fullName>
    </recommendedName>
</protein>
<accession>A0A6V8L2X4</accession>
<evidence type="ECO:0000313" key="2">
    <source>
        <dbReference type="EMBL" id="GFJ90504.1"/>
    </source>
</evidence>
<comment type="caution">
    <text evidence="2">The sequence shown here is derived from an EMBL/GenBank/DDBJ whole genome shotgun (WGS) entry which is preliminary data.</text>
</comment>
<keyword evidence="3" id="KW-1185">Reference proteome</keyword>
<gene>
    <name evidence="2" type="ORF">Prum_041460</name>
</gene>
<evidence type="ECO:0000256" key="1">
    <source>
        <dbReference type="SAM" id="SignalP"/>
    </source>
</evidence>
<reference evidence="2 3" key="2">
    <citation type="submission" date="2020-03" db="EMBL/GenBank/DDBJ databases">
        <authorList>
            <person name="Ichikawa N."/>
            <person name="Kimura A."/>
            <person name="Kitahashi Y."/>
            <person name="Uohara A."/>
        </authorList>
    </citation>
    <scope>NUCLEOTIDE SEQUENCE [LARGE SCALE GENOMIC DNA]</scope>
    <source>
        <strain evidence="2 3">NBRC 108638</strain>
    </source>
</reference>
<reference evidence="2 3" key="1">
    <citation type="submission" date="2020-03" db="EMBL/GenBank/DDBJ databases">
        <title>Whole genome shotgun sequence of Phytohabitans rumicis NBRC 108638.</title>
        <authorList>
            <person name="Komaki H."/>
            <person name="Tamura T."/>
        </authorList>
    </citation>
    <scope>NUCLEOTIDE SEQUENCE [LARGE SCALE GENOMIC DNA]</scope>
    <source>
        <strain evidence="2 3">NBRC 108638</strain>
    </source>
</reference>
<dbReference type="Pfam" id="PF13385">
    <property type="entry name" value="Laminin_G_3"/>
    <property type="match status" value="1"/>
</dbReference>
<dbReference type="SUPFAM" id="SSF49899">
    <property type="entry name" value="Concanavalin A-like lectins/glucanases"/>
    <property type="match status" value="1"/>
</dbReference>
<feature type="chain" id="PRO_5038392648" description="Laminin G domain-containing protein" evidence="1">
    <location>
        <begin position="25"/>
        <end position="239"/>
    </location>
</feature>
<proteinExistence type="predicted"/>
<dbReference type="InterPro" id="IPR013320">
    <property type="entry name" value="ConA-like_dom_sf"/>
</dbReference>
<evidence type="ECO:0000313" key="3">
    <source>
        <dbReference type="Proteomes" id="UP000482960"/>
    </source>
</evidence>
<dbReference type="AlphaFoldDB" id="A0A6V8L2X4"/>
<dbReference type="Gene3D" id="2.60.120.200">
    <property type="match status" value="1"/>
</dbReference>
<dbReference type="Proteomes" id="UP000482960">
    <property type="component" value="Unassembled WGS sequence"/>
</dbReference>